<evidence type="ECO:0000256" key="5">
    <source>
        <dbReference type="SAM" id="Coils"/>
    </source>
</evidence>
<keyword evidence="7" id="KW-1185">Reference proteome</keyword>
<dbReference type="KEGG" id="dpte:113790832"/>
<dbReference type="AlphaFoldDB" id="A0A6P6XSI6"/>
<comment type="similarity">
    <text evidence="2">Belongs to the CCDC85 family.</text>
</comment>
<sequence>MPESIHNDKMDKRDEEILELKQKLIDLMKENNEMKELILFLDDERNYARQFVRQINSKQSMNWNSLKQKLNYLEQKQFELVKENLSLKQLCVLLDENSNLTGSDQNQISSNGRQIDSNKSSNSSNSSSTNGLSSSVVCQYILQLENELKSRGISMQRPKHIHDIIKLNSLRNCESNNGRSSSPSSLNNNNSFTTSEEKSIIYSLSETAIKSIVFNGNGNHRIQ</sequence>
<dbReference type="OMA" id="NYARQFV"/>
<dbReference type="OrthoDB" id="10056395at2759"/>
<protein>
    <submittedName>
        <fullName evidence="8">Coiled-coil domain-containing protein 85C-like</fullName>
    </submittedName>
</protein>
<evidence type="ECO:0000256" key="4">
    <source>
        <dbReference type="ARBA" id="ARBA00023054"/>
    </source>
</evidence>
<feature type="coiled-coil region" evidence="5">
    <location>
        <begin position="10"/>
        <end position="37"/>
    </location>
</feature>
<dbReference type="PANTHER" id="PTHR13546">
    <property type="entry name" value="RE60986P"/>
    <property type="match status" value="1"/>
</dbReference>
<dbReference type="PANTHER" id="PTHR13546:SF15">
    <property type="entry name" value="CCDC85"/>
    <property type="match status" value="1"/>
</dbReference>
<accession>A0A6P6XSI6</accession>
<organism evidence="7 8">
    <name type="scientific">Dermatophagoides pteronyssinus</name>
    <name type="common">European house dust mite</name>
    <dbReference type="NCBI Taxonomy" id="6956"/>
    <lineage>
        <taxon>Eukaryota</taxon>
        <taxon>Metazoa</taxon>
        <taxon>Ecdysozoa</taxon>
        <taxon>Arthropoda</taxon>
        <taxon>Chelicerata</taxon>
        <taxon>Arachnida</taxon>
        <taxon>Acari</taxon>
        <taxon>Acariformes</taxon>
        <taxon>Sarcoptiformes</taxon>
        <taxon>Astigmata</taxon>
        <taxon>Psoroptidia</taxon>
        <taxon>Analgoidea</taxon>
        <taxon>Pyroglyphidae</taxon>
        <taxon>Dermatophagoidinae</taxon>
        <taxon>Dermatophagoides</taxon>
    </lineage>
</organism>
<keyword evidence="4 5" id="KW-0175">Coiled coil</keyword>
<reference evidence="8" key="1">
    <citation type="submission" date="2025-08" db="UniProtKB">
        <authorList>
            <consortium name="RefSeq"/>
        </authorList>
    </citation>
    <scope>IDENTIFICATION</scope>
    <source>
        <strain evidence="8">Airmid</strain>
    </source>
</reference>
<keyword evidence="3" id="KW-0965">Cell junction</keyword>
<evidence type="ECO:0000256" key="1">
    <source>
        <dbReference type="ARBA" id="ARBA00004536"/>
    </source>
</evidence>
<dbReference type="InParanoid" id="A0A6P6XSI6"/>
<dbReference type="InterPro" id="IPR019359">
    <property type="entry name" value="CCDC85"/>
</dbReference>
<evidence type="ECO:0000256" key="2">
    <source>
        <dbReference type="ARBA" id="ARBA00009052"/>
    </source>
</evidence>
<feature type="region of interest" description="Disordered" evidence="6">
    <location>
        <begin position="102"/>
        <end position="132"/>
    </location>
</feature>
<feature type="compositionally biased region" description="Polar residues" evidence="6">
    <location>
        <begin position="102"/>
        <end position="115"/>
    </location>
</feature>
<dbReference type="GO" id="GO:0005912">
    <property type="term" value="C:adherens junction"/>
    <property type="evidence" value="ECO:0007669"/>
    <property type="project" value="UniProtKB-SubCell"/>
</dbReference>
<evidence type="ECO:0000256" key="6">
    <source>
        <dbReference type="SAM" id="MobiDB-lite"/>
    </source>
</evidence>
<dbReference type="CTD" id="33509"/>
<comment type="subcellular location">
    <subcellularLocation>
        <location evidence="1">Cell junction</location>
        <location evidence="1">Adherens junction</location>
    </subcellularLocation>
</comment>
<dbReference type="GeneID" id="113790832"/>
<proteinExistence type="inferred from homology"/>
<evidence type="ECO:0000256" key="3">
    <source>
        <dbReference type="ARBA" id="ARBA00022949"/>
    </source>
</evidence>
<feature type="compositionally biased region" description="Low complexity" evidence="6">
    <location>
        <begin position="117"/>
        <end position="132"/>
    </location>
</feature>
<dbReference type="Pfam" id="PF10226">
    <property type="entry name" value="CCDC85"/>
    <property type="match status" value="1"/>
</dbReference>
<evidence type="ECO:0000313" key="7">
    <source>
        <dbReference type="Proteomes" id="UP000515146"/>
    </source>
</evidence>
<name>A0A6P6XSI6_DERPT</name>
<gene>
    <name evidence="8" type="primary">LOC113790832</name>
</gene>
<dbReference type="Proteomes" id="UP000515146">
    <property type="component" value="Unplaced"/>
</dbReference>
<evidence type="ECO:0000313" key="8">
    <source>
        <dbReference type="RefSeq" id="XP_027196340.1"/>
    </source>
</evidence>
<dbReference type="RefSeq" id="XP_027196340.1">
    <property type="nucleotide sequence ID" value="XM_027340539.1"/>
</dbReference>